<comment type="caution">
    <text evidence="2">The sequence shown here is derived from an EMBL/GenBank/DDBJ whole genome shotgun (WGS) entry which is preliminary data.</text>
</comment>
<keyword evidence="3" id="KW-1185">Reference proteome</keyword>
<keyword evidence="1" id="KW-0472">Membrane</keyword>
<feature type="transmembrane region" description="Helical" evidence="1">
    <location>
        <begin position="70"/>
        <end position="89"/>
    </location>
</feature>
<name>A0A3M7RM59_BRAPC</name>
<feature type="transmembrane region" description="Helical" evidence="1">
    <location>
        <begin position="23"/>
        <end position="50"/>
    </location>
</feature>
<accession>A0A3M7RM59</accession>
<sequence>MSFLILKLYLESMFEKTGNYLEVWIISADFASFGLWEFFSVIHCIVEIIFENTRRTRHFDLMKWSLITSFYYIVCVNKNWSVALIANMYKNLNYL</sequence>
<gene>
    <name evidence="2" type="ORF">BpHYR1_039020</name>
</gene>
<evidence type="ECO:0000313" key="2">
    <source>
        <dbReference type="EMBL" id="RNA24663.1"/>
    </source>
</evidence>
<protein>
    <submittedName>
        <fullName evidence="2">Uncharacterized protein</fullName>
    </submittedName>
</protein>
<keyword evidence="1" id="KW-1133">Transmembrane helix</keyword>
<dbReference type="Proteomes" id="UP000276133">
    <property type="component" value="Unassembled WGS sequence"/>
</dbReference>
<evidence type="ECO:0000313" key="3">
    <source>
        <dbReference type="Proteomes" id="UP000276133"/>
    </source>
</evidence>
<organism evidence="2 3">
    <name type="scientific">Brachionus plicatilis</name>
    <name type="common">Marine rotifer</name>
    <name type="synonym">Brachionus muelleri</name>
    <dbReference type="NCBI Taxonomy" id="10195"/>
    <lineage>
        <taxon>Eukaryota</taxon>
        <taxon>Metazoa</taxon>
        <taxon>Spiralia</taxon>
        <taxon>Gnathifera</taxon>
        <taxon>Rotifera</taxon>
        <taxon>Eurotatoria</taxon>
        <taxon>Monogononta</taxon>
        <taxon>Pseudotrocha</taxon>
        <taxon>Ploima</taxon>
        <taxon>Brachionidae</taxon>
        <taxon>Brachionus</taxon>
    </lineage>
</organism>
<keyword evidence="1" id="KW-0812">Transmembrane</keyword>
<proteinExistence type="predicted"/>
<evidence type="ECO:0000256" key="1">
    <source>
        <dbReference type="SAM" id="Phobius"/>
    </source>
</evidence>
<reference evidence="2 3" key="1">
    <citation type="journal article" date="2018" name="Sci. Rep.">
        <title>Genomic signatures of local adaptation to the degree of environmental predictability in rotifers.</title>
        <authorList>
            <person name="Franch-Gras L."/>
            <person name="Hahn C."/>
            <person name="Garcia-Roger E.M."/>
            <person name="Carmona M.J."/>
            <person name="Serra M."/>
            <person name="Gomez A."/>
        </authorList>
    </citation>
    <scope>NUCLEOTIDE SEQUENCE [LARGE SCALE GENOMIC DNA]</scope>
    <source>
        <strain evidence="2">HYR1</strain>
    </source>
</reference>
<dbReference type="AlphaFoldDB" id="A0A3M7RM59"/>
<dbReference type="EMBL" id="REGN01003083">
    <property type="protein sequence ID" value="RNA24663.1"/>
    <property type="molecule type" value="Genomic_DNA"/>
</dbReference>